<protein>
    <submittedName>
        <fullName evidence="1">Uncharacterized protein</fullName>
    </submittedName>
</protein>
<evidence type="ECO:0000313" key="1">
    <source>
        <dbReference type="EMBL" id="MQL91846.1"/>
    </source>
</evidence>
<dbReference type="Proteomes" id="UP000652761">
    <property type="component" value="Unassembled WGS sequence"/>
</dbReference>
<proteinExistence type="predicted"/>
<evidence type="ECO:0000313" key="2">
    <source>
        <dbReference type="Proteomes" id="UP000652761"/>
    </source>
</evidence>
<reference evidence="1" key="1">
    <citation type="submission" date="2017-07" db="EMBL/GenBank/DDBJ databases">
        <title>Taro Niue Genome Assembly and Annotation.</title>
        <authorList>
            <person name="Atibalentja N."/>
            <person name="Keating K."/>
            <person name="Fields C.J."/>
        </authorList>
    </citation>
    <scope>NUCLEOTIDE SEQUENCE</scope>
    <source>
        <strain evidence="1">Niue_2</strain>
        <tissue evidence="1">Leaf</tissue>
    </source>
</reference>
<name>A0A843V9F0_COLES</name>
<organism evidence="1 2">
    <name type="scientific">Colocasia esculenta</name>
    <name type="common">Wild taro</name>
    <name type="synonym">Arum esculentum</name>
    <dbReference type="NCBI Taxonomy" id="4460"/>
    <lineage>
        <taxon>Eukaryota</taxon>
        <taxon>Viridiplantae</taxon>
        <taxon>Streptophyta</taxon>
        <taxon>Embryophyta</taxon>
        <taxon>Tracheophyta</taxon>
        <taxon>Spermatophyta</taxon>
        <taxon>Magnoliopsida</taxon>
        <taxon>Liliopsida</taxon>
        <taxon>Araceae</taxon>
        <taxon>Aroideae</taxon>
        <taxon>Colocasieae</taxon>
        <taxon>Colocasia</taxon>
    </lineage>
</organism>
<comment type="caution">
    <text evidence="1">The sequence shown here is derived from an EMBL/GenBank/DDBJ whole genome shotgun (WGS) entry which is preliminary data.</text>
</comment>
<keyword evidence="2" id="KW-1185">Reference proteome</keyword>
<dbReference type="EMBL" id="NMUH01001385">
    <property type="protein sequence ID" value="MQL91846.1"/>
    <property type="molecule type" value="Genomic_DNA"/>
</dbReference>
<gene>
    <name evidence="1" type="ORF">Taro_024462</name>
</gene>
<dbReference type="AlphaFoldDB" id="A0A843V9F0"/>
<accession>A0A843V9F0</accession>
<sequence>MVLEQRWKKERVELVGEMLSAENKNSFLPARQNGSYLTCLDVSRKYGSKVREGQRGAGGFCPTVGLYTMFPLG</sequence>